<evidence type="ECO:0000313" key="2">
    <source>
        <dbReference type="EMBL" id="TDH69544.1"/>
    </source>
</evidence>
<feature type="region of interest" description="Disordered" evidence="1">
    <location>
        <begin position="22"/>
        <end position="51"/>
    </location>
</feature>
<evidence type="ECO:0000256" key="1">
    <source>
        <dbReference type="SAM" id="MobiDB-lite"/>
    </source>
</evidence>
<name>A0A976FN32_BRELC</name>
<dbReference type="GeneID" id="94346039"/>
<sequence length="124" mass="13357">MASELPVNVCVESVASTDSEAAGNIATRSCSAGSPEREQSRELRRRPSWPQARQAGRLLILERSSTYSNAEGSRRVEMFWGTEVEISSRPRVLTRSGSCKTIGVFSEASPVLRQLSAAAGQEGA</sequence>
<evidence type="ECO:0000313" key="3">
    <source>
        <dbReference type="Proteomes" id="UP000294530"/>
    </source>
</evidence>
<protein>
    <submittedName>
        <fullName evidence="2">Uncharacterized protein</fullName>
    </submittedName>
</protein>
<organism evidence="2 3">
    <name type="scientific">Bremia lactucae</name>
    <name type="common">Lettuce downy mildew</name>
    <dbReference type="NCBI Taxonomy" id="4779"/>
    <lineage>
        <taxon>Eukaryota</taxon>
        <taxon>Sar</taxon>
        <taxon>Stramenopiles</taxon>
        <taxon>Oomycota</taxon>
        <taxon>Peronosporomycetes</taxon>
        <taxon>Peronosporales</taxon>
        <taxon>Peronosporaceae</taxon>
        <taxon>Bremia</taxon>
    </lineage>
</organism>
<proteinExistence type="predicted"/>
<dbReference type="KEGG" id="blac:94346039"/>
<comment type="caution">
    <text evidence="2">The sequence shown here is derived from an EMBL/GenBank/DDBJ whole genome shotgun (WGS) entry which is preliminary data.</text>
</comment>
<dbReference type="EMBL" id="SHOA02000016">
    <property type="protein sequence ID" value="TDH69544.1"/>
    <property type="molecule type" value="Genomic_DNA"/>
</dbReference>
<accession>A0A976FN32</accession>
<reference evidence="2 3" key="1">
    <citation type="journal article" date="2021" name="Genome Biol.">
        <title>AFLAP: assembly-free linkage analysis pipeline using k-mers from genome sequencing data.</title>
        <authorList>
            <person name="Fletcher K."/>
            <person name="Zhang L."/>
            <person name="Gil J."/>
            <person name="Han R."/>
            <person name="Cavanaugh K."/>
            <person name="Michelmore R."/>
        </authorList>
    </citation>
    <scope>NUCLEOTIDE SEQUENCE [LARGE SCALE GENOMIC DNA]</scope>
    <source>
        <strain evidence="2 3">SF5</strain>
    </source>
</reference>
<gene>
    <name evidence="2" type="ORF">CCR75_002270</name>
</gene>
<dbReference type="RefSeq" id="XP_067819043.1">
    <property type="nucleotide sequence ID" value="XM_067960368.1"/>
</dbReference>
<dbReference type="Proteomes" id="UP000294530">
    <property type="component" value="Unassembled WGS sequence"/>
</dbReference>
<dbReference type="AlphaFoldDB" id="A0A976FN32"/>
<keyword evidence="3" id="KW-1185">Reference proteome</keyword>